<organism evidence="2 3">
    <name type="scientific">Desertihabitans brevis</name>
    <dbReference type="NCBI Taxonomy" id="2268447"/>
    <lineage>
        <taxon>Bacteria</taxon>
        <taxon>Bacillati</taxon>
        <taxon>Actinomycetota</taxon>
        <taxon>Actinomycetes</taxon>
        <taxon>Propionibacteriales</taxon>
        <taxon>Propionibacteriaceae</taxon>
        <taxon>Desertihabitans</taxon>
    </lineage>
</organism>
<comment type="caution">
    <text evidence="2">The sequence shown here is derived from an EMBL/GenBank/DDBJ whole genome shotgun (WGS) entry which is preliminary data.</text>
</comment>
<dbReference type="InterPro" id="IPR006311">
    <property type="entry name" value="TAT_signal"/>
</dbReference>
<sequence>MCEHPTPAHHLGRRGLLLGAGAGTLGLGLAATGLADPLVAGAASGTSQNGWYAADDMVARNMINQEFAAGGVRFPAGVRRKAPTVILGYVARQFHRHVEPLRNPGCWGYNYRPVTGGTELSNHASGTAIDCNAPQHPYGASGTFGRAQVREIRKILTFCEGTVRWGGDYNGTKDEMHFELNVGPNSPKIDRIVNKIKG</sequence>
<evidence type="ECO:0000313" key="3">
    <source>
        <dbReference type="Proteomes" id="UP000252770"/>
    </source>
</evidence>
<feature type="domain" description="Peptidase M15C" evidence="1">
    <location>
        <begin position="116"/>
        <end position="180"/>
    </location>
</feature>
<dbReference type="InterPro" id="IPR039561">
    <property type="entry name" value="Peptidase_M15C"/>
</dbReference>
<name>A0A367YSF5_9ACTN</name>
<accession>A0A367YSF5</accession>
<gene>
    <name evidence="2" type="ORF">DT076_14685</name>
</gene>
<dbReference type="InterPro" id="IPR009045">
    <property type="entry name" value="Zn_M74/Hedgehog-like"/>
</dbReference>
<dbReference type="AlphaFoldDB" id="A0A367YSF5"/>
<dbReference type="Pfam" id="PF13539">
    <property type="entry name" value="Peptidase_M15_4"/>
    <property type="match status" value="1"/>
</dbReference>
<proteinExistence type="predicted"/>
<dbReference type="Proteomes" id="UP000252770">
    <property type="component" value="Unassembled WGS sequence"/>
</dbReference>
<dbReference type="GO" id="GO:0008233">
    <property type="term" value="F:peptidase activity"/>
    <property type="evidence" value="ECO:0007669"/>
    <property type="project" value="InterPro"/>
</dbReference>
<dbReference type="EMBL" id="QOUI01000009">
    <property type="protein sequence ID" value="RCK68815.1"/>
    <property type="molecule type" value="Genomic_DNA"/>
</dbReference>
<keyword evidence="3" id="KW-1185">Reference proteome</keyword>
<reference evidence="2 3" key="1">
    <citation type="submission" date="2018-07" db="EMBL/GenBank/DDBJ databases">
        <title>Desertimonas flava gen. nov. sp. nov.</title>
        <authorList>
            <person name="Liu S."/>
        </authorList>
    </citation>
    <scope>NUCLEOTIDE SEQUENCE [LARGE SCALE GENOMIC DNA]</scope>
    <source>
        <strain evidence="2 3">16Sb5-5</strain>
    </source>
</reference>
<dbReference type="Gene3D" id="3.30.1380.10">
    <property type="match status" value="1"/>
</dbReference>
<evidence type="ECO:0000313" key="2">
    <source>
        <dbReference type="EMBL" id="RCK68815.1"/>
    </source>
</evidence>
<dbReference type="RefSeq" id="WP_114127439.1">
    <property type="nucleotide sequence ID" value="NZ_QOUI01000009.1"/>
</dbReference>
<protein>
    <submittedName>
        <fullName evidence="2">M15 family peptidase</fullName>
    </submittedName>
</protein>
<evidence type="ECO:0000259" key="1">
    <source>
        <dbReference type="Pfam" id="PF13539"/>
    </source>
</evidence>
<dbReference type="PROSITE" id="PS51318">
    <property type="entry name" value="TAT"/>
    <property type="match status" value="1"/>
</dbReference>
<dbReference type="SUPFAM" id="SSF55166">
    <property type="entry name" value="Hedgehog/DD-peptidase"/>
    <property type="match status" value="1"/>
</dbReference>